<evidence type="ECO:0000259" key="5">
    <source>
        <dbReference type="PROSITE" id="PS50937"/>
    </source>
</evidence>
<gene>
    <name evidence="6" type="ORF">BST97_00295</name>
</gene>
<dbReference type="InterPro" id="IPR003759">
    <property type="entry name" value="Cbl-bd_cap"/>
</dbReference>
<evidence type="ECO:0000256" key="4">
    <source>
        <dbReference type="ARBA" id="ARBA00023163"/>
    </source>
</evidence>
<dbReference type="InterPro" id="IPR036594">
    <property type="entry name" value="Meth_synthase_dom"/>
</dbReference>
<feature type="domain" description="HTH merR-type" evidence="5">
    <location>
        <begin position="5"/>
        <end position="74"/>
    </location>
</feature>
<sequence>MVKSRFSIKDLENLSGVKSHTIRIWEKRYNLLTPDRTDTNIRTYNLHSLRKILNVSFLKNNGMRISSIAKLNAEEIEEQVRTIAESENINDHYIQKLKLAMINFDQVLFQKIYKSVYDREGFNGVFYQLFIPFLEELGLLWQSKTINIAHEHFISHLIKQKMLVELEKLQYQSYDQNDRAYILFLPDNEMHDLGLLFLNYQLLSHNKRTIYLGESMLIDALKHFKNKEVDPVYLTYMTVNPMESKIPSFLRKFHKKIQKNNDAELWVFGYLSKKIKEDDLHTNQRVFTNIHDVIKQLPQLVSA</sequence>
<dbReference type="STRING" id="331648.BST97_00295"/>
<dbReference type="AlphaFoldDB" id="A0A1W6MG63"/>
<dbReference type="InterPro" id="IPR009061">
    <property type="entry name" value="DNA-bd_dom_put_sf"/>
</dbReference>
<dbReference type="Gene3D" id="1.10.1240.10">
    <property type="entry name" value="Methionine synthase domain"/>
    <property type="match status" value="1"/>
</dbReference>
<keyword evidence="7" id="KW-1185">Reference proteome</keyword>
<keyword evidence="2" id="KW-0805">Transcription regulation</keyword>
<keyword evidence="3" id="KW-0238">DNA-binding</keyword>
<dbReference type="Pfam" id="PF13411">
    <property type="entry name" value="MerR_1"/>
    <property type="match status" value="1"/>
</dbReference>
<evidence type="ECO:0000313" key="7">
    <source>
        <dbReference type="Proteomes" id="UP000193431"/>
    </source>
</evidence>
<proteinExistence type="predicted"/>
<keyword evidence="4" id="KW-0804">Transcription</keyword>
<dbReference type="Proteomes" id="UP000193431">
    <property type="component" value="Chromosome"/>
</dbReference>
<accession>A0A1W6MG63</accession>
<reference evidence="6 7" key="1">
    <citation type="submission" date="2016-11" db="EMBL/GenBank/DDBJ databases">
        <title>Trade-off between light-utilization and light-protection in marine flavobacteria.</title>
        <authorList>
            <person name="Kumagai Y."/>
        </authorList>
    </citation>
    <scope>NUCLEOTIDE SEQUENCE [LARGE SCALE GENOMIC DNA]</scope>
    <source>
        <strain evidence="6 7">JCM 13191</strain>
    </source>
</reference>
<dbReference type="Gene3D" id="3.40.50.280">
    <property type="entry name" value="Cobalamin-binding domain"/>
    <property type="match status" value="1"/>
</dbReference>
<dbReference type="OrthoDB" id="9800334at2"/>
<dbReference type="RefSeq" id="WP_085765369.1">
    <property type="nucleotide sequence ID" value="NZ_CP019344.1"/>
</dbReference>
<keyword evidence="1" id="KW-0678">Repressor</keyword>
<evidence type="ECO:0000256" key="3">
    <source>
        <dbReference type="ARBA" id="ARBA00023125"/>
    </source>
</evidence>
<dbReference type="PROSITE" id="PS50937">
    <property type="entry name" value="HTH_MERR_2"/>
    <property type="match status" value="1"/>
</dbReference>
<dbReference type="SMART" id="SM00422">
    <property type="entry name" value="HTH_MERR"/>
    <property type="match status" value="1"/>
</dbReference>
<dbReference type="InterPro" id="IPR047057">
    <property type="entry name" value="MerR_fam"/>
</dbReference>
<dbReference type="PANTHER" id="PTHR30204">
    <property type="entry name" value="REDOX-CYCLING DRUG-SENSING TRANSCRIPTIONAL ACTIVATOR SOXR"/>
    <property type="match status" value="1"/>
</dbReference>
<evidence type="ECO:0000256" key="1">
    <source>
        <dbReference type="ARBA" id="ARBA00022491"/>
    </source>
</evidence>
<dbReference type="Gene3D" id="1.10.1660.10">
    <property type="match status" value="1"/>
</dbReference>
<name>A0A1W6MG63_9FLAO</name>
<dbReference type="GO" id="GO:0003677">
    <property type="term" value="F:DNA binding"/>
    <property type="evidence" value="ECO:0007669"/>
    <property type="project" value="UniProtKB-KW"/>
</dbReference>
<dbReference type="Pfam" id="PF02607">
    <property type="entry name" value="B12-binding_2"/>
    <property type="match status" value="1"/>
</dbReference>
<dbReference type="GO" id="GO:0003700">
    <property type="term" value="F:DNA-binding transcription factor activity"/>
    <property type="evidence" value="ECO:0007669"/>
    <property type="project" value="InterPro"/>
</dbReference>
<dbReference type="SUPFAM" id="SSF46955">
    <property type="entry name" value="Putative DNA-binding domain"/>
    <property type="match status" value="1"/>
</dbReference>
<evidence type="ECO:0000313" key="6">
    <source>
        <dbReference type="EMBL" id="ARN76567.1"/>
    </source>
</evidence>
<protein>
    <submittedName>
        <fullName evidence="6">MerR family transcriptional regulator</fullName>
    </submittedName>
</protein>
<organism evidence="6 7">
    <name type="scientific">Nonlabens spongiae</name>
    <dbReference type="NCBI Taxonomy" id="331648"/>
    <lineage>
        <taxon>Bacteria</taxon>
        <taxon>Pseudomonadati</taxon>
        <taxon>Bacteroidota</taxon>
        <taxon>Flavobacteriia</taxon>
        <taxon>Flavobacteriales</taxon>
        <taxon>Flavobacteriaceae</taxon>
        <taxon>Nonlabens</taxon>
    </lineage>
</organism>
<dbReference type="CDD" id="cd01104">
    <property type="entry name" value="HTH_MlrA-CarA"/>
    <property type="match status" value="1"/>
</dbReference>
<dbReference type="InterPro" id="IPR000551">
    <property type="entry name" value="MerR-type_HTH_dom"/>
</dbReference>
<evidence type="ECO:0000256" key="2">
    <source>
        <dbReference type="ARBA" id="ARBA00023015"/>
    </source>
</evidence>
<dbReference type="PANTHER" id="PTHR30204:SF69">
    <property type="entry name" value="MERR-FAMILY TRANSCRIPTIONAL REGULATOR"/>
    <property type="match status" value="1"/>
</dbReference>
<dbReference type="EMBL" id="CP019344">
    <property type="protein sequence ID" value="ARN76567.1"/>
    <property type="molecule type" value="Genomic_DNA"/>
</dbReference>